<evidence type="ECO:0000256" key="3">
    <source>
        <dbReference type="PIRSR" id="PIRSR000390-2"/>
    </source>
</evidence>
<dbReference type="OrthoDB" id="9810913at2"/>
<dbReference type="GO" id="GO:0008483">
    <property type="term" value="F:transaminase activity"/>
    <property type="evidence" value="ECO:0007669"/>
    <property type="project" value="UniProtKB-KW"/>
</dbReference>
<dbReference type="PANTHER" id="PTHR30244:SF34">
    <property type="entry name" value="DTDP-4-AMINO-4,6-DIDEOXYGALACTOSE TRANSAMINASE"/>
    <property type="match status" value="1"/>
</dbReference>
<dbReference type="PIRSF" id="PIRSF000390">
    <property type="entry name" value="PLP_StrS"/>
    <property type="match status" value="1"/>
</dbReference>
<dbReference type="CDD" id="cd00616">
    <property type="entry name" value="AHBA_syn"/>
    <property type="match status" value="1"/>
</dbReference>
<dbReference type="InterPro" id="IPR000653">
    <property type="entry name" value="DegT/StrS_aminotransferase"/>
</dbReference>
<sequence length="396" mass="44339">MLRNHNGKIPPLSPWPIFSEEAIEKVSAVLRSGKVNYWTGQECRLFENEFAEYVGTRYAIAVANGSVALELALYALGIEPGDEVVTTCRSFIATASSIVMRGARPVFADIDPVSQNINAETISRVLTSRTKAIIVVHLAGWPCEMDPILALAKQHGIPVIEDCAQAHGATYKGRMVGSLGDIAAFSFCQDKIMTTGGEGGMITLNDENLWQRAWAYKDHGRSYDAVYNRQHPPGFRWLHESFGTNWRMTEMQGVLGRWALTQLDDWVTVRRNNARLLSELFGRIEAVRIEEPPEYMRHSYYKYYAFLKPNRMAPDIGREQILQALTDRGVPVFTGSCSEIYLEKSFQRGGFSSEPRLPVARKVGETSLMFLVHPTIKETEMAAISSCIEEVFTDAG</sequence>
<evidence type="ECO:0000256" key="4">
    <source>
        <dbReference type="RuleBase" id="RU004508"/>
    </source>
</evidence>
<dbReference type="KEGG" id="pef:A7E78_03205"/>
<keyword evidence="5" id="KW-0032">Aminotransferase</keyword>
<proteinExistence type="inferred from homology"/>
<feature type="modified residue" description="N6-(pyridoxal phosphate)lysine" evidence="3">
    <location>
        <position position="191"/>
    </location>
</feature>
<organism evidence="5 6">
    <name type="scientific">Syntrophotalea acetylenivorans</name>
    <dbReference type="NCBI Taxonomy" id="1842532"/>
    <lineage>
        <taxon>Bacteria</taxon>
        <taxon>Pseudomonadati</taxon>
        <taxon>Thermodesulfobacteriota</taxon>
        <taxon>Desulfuromonadia</taxon>
        <taxon>Desulfuromonadales</taxon>
        <taxon>Syntrophotaleaceae</taxon>
        <taxon>Syntrophotalea</taxon>
    </lineage>
</organism>
<dbReference type="GO" id="GO:0030170">
    <property type="term" value="F:pyridoxal phosphate binding"/>
    <property type="evidence" value="ECO:0007669"/>
    <property type="project" value="TreeGrafter"/>
</dbReference>
<name>A0A1L3GLW9_9BACT</name>
<dbReference type="InterPro" id="IPR015422">
    <property type="entry name" value="PyrdxlP-dep_Trfase_small"/>
</dbReference>
<dbReference type="GO" id="GO:0000271">
    <property type="term" value="P:polysaccharide biosynthetic process"/>
    <property type="evidence" value="ECO:0007669"/>
    <property type="project" value="TreeGrafter"/>
</dbReference>
<dbReference type="RefSeq" id="WP_072282889.1">
    <property type="nucleotide sequence ID" value="NZ_CP015519.1"/>
</dbReference>
<dbReference type="InterPro" id="IPR015424">
    <property type="entry name" value="PyrdxlP-dep_Trfase"/>
</dbReference>
<evidence type="ECO:0000313" key="5">
    <source>
        <dbReference type="EMBL" id="APG26927.1"/>
    </source>
</evidence>
<evidence type="ECO:0000256" key="1">
    <source>
        <dbReference type="ARBA" id="ARBA00037999"/>
    </source>
</evidence>
<dbReference type="AlphaFoldDB" id="A0A1L3GLW9"/>
<dbReference type="Pfam" id="PF01041">
    <property type="entry name" value="DegT_DnrJ_EryC1"/>
    <property type="match status" value="1"/>
</dbReference>
<feature type="active site" description="Proton acceptor" evidence="2">
    <location>
        <position position="191"/>
    </location>
</feature>
<protein>
    <submittedName>
        <fullName evidence="5">Aminotransferase</fullName>
    </submittedName>
</protein>
<accession>A0A1L3GLW9</accession>
<dbReference type="STRING" id="1842532.A7E78_03205"/>
<gene>
    <name evidence="5" type="ORF">A7E78_03205</name>
</gene>
<reference evidence="5 6" key="1">
    <citation type="journal article" date="2017" name="Genome Announc.">
        <title>Complete Genome Sequences of Two Acetylene-Fermenting Pelobacter acetylenicus Strains.</title>
        <authorList>
            <person name="Sutton J.M."/>
            <person name="Baesman S.M."/>
            <person name="Fierst J.L."/>
            <person name="Poret-Peterson A.T."/>
            <person name="Oremland R.S."/>
            <person name="Dunlap D.S."/>
            <person name="Akob D.M."/>
        </authorList>
    </citation>
    <scope>NUCLEOTIDE SEQUENCE [LARGE SCALE GENOMIC DNA]</scope>
    <source>
        <strain evidence="5 6">SFB93</strain>
    </source>
</reference>
<comment type="similarity">
    <text evidence="1 4">Belongs to the DegT/DnrJ/EryC1 family.</text>
</comment>
<dbReference type="InterPro" id="IPR015421">
    <property type="entry name" value="PyrdxlP-dep_Trfase_major"/>
</dbReference>
<dbReference type="SUPFAM" id="SSF53383">
    <property type="entry name" value="PLP-dependent transferases"/>
    <property type="match status" value="1"/>
</dbReference>
<evidence type="ECO:0000256" key="2">
    <source>
        <dbReference type="PIRSR" id="PIRSR000390-1"/>
    </source>
</evidence>
<dbReference type="Gene3D" id="3.40.640.10">
    <property type="entry name" value="Type I PLP-dependent aspartate aminotransferase-like (Major domain)"/>
    <property type="match status" value="1"/>
</dbReference>
<dbReference type="Gene3D" id="3.90.1150.10">
    <property type="entry name" value="Aspartate Aminotransferase, domain 1"/>
    <property type="match status" value="1"/>
</dbReference>
<dbReference type="EMBL" id="CP015519">
    <property type="protein sequence ID" value="APG26927.1"/>
    <property type="molecule type" value="Genomic_DNA"/>
</dbReference>
<keyword evidence="6" id="KW-1185">Reference proteome</keyword>
<keyword evidence="3 4" id="KW-0663">Pyridoxal phosphate</keyword>
<keyword evidence="5" id="KW-0808">Transferase</keyword>
<dbReference type="Proteomes" id="UP000182517">
    <property type="component" value="Chromosome"/>
</dbReference>
<dbReference type="PANTHER" id="PTHR30244">
    <property type="entry name" value="TRANSAMINASE"/>
    <property type="match status" value="1"/>
</dbReference>
<evidence type="ECO:0000313" key="6">
    <source>
        <dbReference type="Proteomes" id="UP000182517"/>
    </source>
</evidence>